<evidence type="ECO:0000313" key="3">
    <source>
        <dbReference type="Proteomes" id="UP000295511"/>
    </source>
</evidence>
<dbReference type="OrthoDB" id="4952017at2"/>
<dbReference type="EMBL" id="SMRU01000039">
    <property type="protein sequence ID" value="TDF89452.1"/>
    <property type="molecule type" value="Genomic_DNA"/>
</dbReference>
<organism evidence="2 3">
    <name type="scientific">Arthrobacter terricola</name>
    <dbReference type="NCBI Taxonomy" id="2547396"/>
    <lineage>
        <taxon>Bacteria</taxon>
        <taxon>Bacillati</taxon>
        <taxon>Actinomycetota</taxon>
        <taxon>Actinomycetes</taxon>
        <taxon>Micrococcales</taxon>
        <taxon>Micrococcaceae</taxon>
        <taxon>Arthrobacter</taxon>
    </lineage>
</organism>
<reference evidence="2 3" key="1">
    <citation type="submission" date="2019-03" db="EMBL/GenBank/DDBJ databases">
        <title>Whole genome sequence of Arthrobacter sp JH1-1.</title>
        <authorList>
            <person name="Trinh H.N."/>
        </authorList>
    </citation>
    <scope>NUCLEOTIDE SEQUENCE [LARGE SCALE GENOMIC DNA]</scope>
    <source>
        <strain evidence="2 3">JH1-1</strain>
    </source>
</reference>
<evidence type="ECO:0000313" key="2">
    <source>
        <dbReference type="EMBL" id="TDF89452.1"/>
    </source>
</evidence>
<protein>
    <submittedName>
        <fullName evidence="2">Uncharacterized protein</fullName>
    </submittedName>
</protein>
<proteinExistence type="predicted"/>
<dbReference type="Proteomes" id="UP000295511">
    <property type="component" value="Unassembled WGS sequence"/>
</dbReference>
<evidence type="ECO:0000256" key="1">
    <source>
        <dbReference type="SAM" id="MobiDB-lite"/>
    </source>
</evidence>
<feature type="region of interest" description="Disordered" evidence="1">
    <location>
        <begin position="1"/>
        <end position="22"/>
    </location>
</feature>
<name>A0A4R5K721_9MICC</name>
<feature type="compositionally biased region" description="Polar residues" evidence="1">
    <location>
        <begin position="1"/>
        <end position="16"/>
    </location>
</feature>
<comment type="caution">
    <text evidence="2">The sequence shown here is derived from an EMBL/GenBank/DDBJ whole genome shotgun (WGS) entry which is preliminary data.</text>
</comment>
<accession>A0A4R5K721</accession>
<dbReference type="RefSeq" id="WP_133206552.1">
    <property type="nucleotide sequence ID" value="NZ_SMRU01000039.1"/>
</dbReference>
<sequence>MTQHRSAFSLTVTAPSGQPPESEIDQAVQTAITEALKEGTQGIKVTRHDYATFTVELAEDVTFGTTLEIDLVEHGHTKRR</sequence>
<keyword evidence="3" id="KW-1185">Reference proteome</keyword>
<dbReference type="AlphaFoldDB" id="A0A4R5K721"/>
<gene>
    <name evidence="2" type="ORF">E1809_22865</name>
</gene>